<evidence type="ECO:0000256" key="2">
    <source>
        <dbReference type="RuleBase" id="RU363055"/>
    </source>
</evidence>
<evidence type="ECO:0000313" key="4">
    <source>
        <dbReference type="EMBL" id="RWR86760.1"/>
    </source>
</evidence>
<dbReference type="Proteomes" id="UP000283530">
    <property type="component" value="Unassembled WGS sequence"/>
</dbReference>
<dbReference type="InterPro" id="IPR044821">
    <property type="entry name" value="At1g28695/At4g15970-like"/>
</dbReference>
<comment type="similarity">
    <text evidence="1 2">Belongs to the glycosyltransferase 77 family.</text>
</comment>
<comment type="subcellular location">
    <subcellularLocation>
        <location evidence="2">Golgi apparatus membrane</location>
        <topology evidence="2">Single-pass type II membrane protein</topology>
    </subcellularLocation>
</comment>
<keyword evidence="2" id="KW-0735">Signal-anchor</keyword>
<dbReference type="GO" id="GO:0071555">
    <property type="term" value="P:cell wall organization"/>
    <property type="evidence" value="ECO:0007669"/>
    <property type="project" value="UniProtKB-KW"/>
</dbReference>
<dbReference type="EC" id="2.4.2.-" evidence="2"/>
<keyword evidence="5" id="KW-1185">Reference proteome</keyword>
<dbReference type="InterPro" id="IPR029044">
    <property type="entry name" value="Nucleotide-diphossugar_trans"/>
</dbReference>
<evidence type="ECO:0000259" key="3">
    <source>
        <dbReference type="Pfam" id="PF03407"/>
    </source>
</evidence>
<keyword evidence="2 4" id="KW-0808">Transferase</keyword>
<reference evidence="4 5" key="1">
    <citation type="journal article" date="2019" name="Nat. Plants">
        <title>Stout camphor tree genome fills gaps in understanding of flowering plant genome evolution.</title>
        <authorList>
            <person name="Chaw S.M."/>
            <person name="Liu Y.C."/>
            <person name="Wu Y.W."/>
            <person name="Wang H.Y."/>
            <person name="Lin C.I."/>
            <person name="Wu C.S."/>
            <person name="Ke H.M."/>
            <person name="Chang L.Y."/>
            <person name="Hsu C.Y."/>
            <person name="Yang H.T."/>
            <person name="Sudianto E."/>
            <person name="Hsu M.H."/>
            <person name="Wu K.P."/>
            <person name="Wang L.N."/>
            <person name="Leebens-Mack J.H."/>
            <person name="Tsai I.J."/>
        </authorList>
    </citation>
    <scope>NUCLEOTIDE SEQUENCE [LARGE SCALE GENOMIC DNA]</scope>
    <source>
        <strain evidence="5">cv. Chaw 1501</strain>
        <tissue evidence="4">Young leaves</tissue>
    </source>
</reference>
<proteinExistence type="inferred from homology"/>
<sequence length="359" mass="41162">MENKTFIIAVVNKAYTEEGSLLDLLLQSFQVGEGTQLLRNHLLLAAIDQTAFEQCSLKGLHCYKFMTDGHVDYSGEKIFMSRDYRDLTWMKNLFQANVLRRGYNFIFTDMDVIWLRNPFERLIHQGVDLQISCDHYNGRPTGNYINTGFYFVVSNDKTKSMFDKWYAARIDHSFRFDDQVVLQRLIEKGLIQHLDLRVRFLNPLYFGGFCISGTNYGKVVTMHASCCQTISAKIRDLRAILDGWIKFKGQGLEGDPRWLDQTSTIPKDELEEALEGASMENKTLIIGVVNKAYTKEGACDLFLQSFQLGEVLSSCATNLSSSRSIRQLWIDAISNALHCYKLKTDGVDFSGEKVYMIWM</sequence>
<evidence type="ECO:0000313" key="5">
    <source>
        <dbReference type="Proteomes" id="UP000283530"/>
    </source>
</evidence>
<gene>
    <name evidence="4" type="ORF">CKAN_01567300</name>
</gene>
<comment type="caution">
    <text evidence="4">The sequence shown here is derived from an EMBL/GenBank/DDBJ whole genome shotgun (WGS) entry which is preliminary data.</text>
</comment>
<dbReference type="EMBL" id="QPKB01000006">
    <property type="protein sequence ID" value="RWR86760.1"/>
    <property type="molecule type" value="Genomic_DNA"/>
</dbReference>
<dbReference type="SUPFAM" id="SSF53448">
    <property type="entry name" value="Nucleotide-diphospho-sugar transferases"/>
    <property type="match status" value="1"/>
</dbReference>
<accession>A0A443P7N3</accession>
<protein>
    <recommendedName>
        <fullName evidence="2">Glycosyltransferase</fullName>
        <ecNumber evidence="2">2.4.2.-</ecNumber>
    </recommendedName>
</protein>
<dbReference type="PANTHER" id="PTHR46038">
    <property type="entry name" value="EXPRESSED PROTEIN-RELATED"/>
    <property type="match status" value="1"/>
</dbReference>
<keyword evidence="2" id="KW-0961">Cell wall biogenesis/degradation</keyword>
<dbReference type="AlphaFoldDB" id="A0A443P7N3"/>
<dbReference type="GO" id="GO:0000139">
    <property type="term" value="C:Golgi membrane"/>
    <property type="evidence" value="ECO:0007669"/>
    <property type="project" value="UniProtKB-SubCell"/>
</dbReference>
<keyword evidence="2" id="KW-0333">Golgi apparatus</keyword>
<dbReference type="Pfam" id="PF03407">
    <property type="entry name" value="Nucleotid_trans"/>
    <property type="match status" value="1"/>
</dbReference>
<evidence type="ECO:0000256" key="1">
    <source>
        <dbReference type="ARBA" id="ARBA00007033"/>
    </source>
</evidence>
<dbReference type="InterPro" id="IPR005069">
    <property type="entry name" value="Nucl-diP-sugar_transferase"/>
</dbReference>
<dbReference type="PANTHER" id="PTHR46038:SF12">
    <property type="entry name" value="OS03G0731800 PROTEIN"/>
    <property type="match status" value="1"/>
</dbReference>
<organism evidence="4 5">
    <name type="scientific">Cinnamomum micranthum f. kanehirae</name>
    <dbReference type="NCBI Taxonomy" id="337451"/>
    <lineage>
        <taxon>Eukaryota</taxon>
        <taxon>Viridiplantae</taxon>
        <taxon>Streptophyta</taxon>
        <taxon>Embryophyta</taxon>
        <taxon>Tracheophyta</taxon>
        <taxon>Spermatophyta</taxon>
        <taxon>Magnoliopsida</taxon>
        <taxon>Magnoliidae</taxon>
        <taxon>Laurales</taxon>
        <taxon>Lauraceae</taxon>
        <taxon>Cinnamomum</taxon>
    </lineage>
</organism>
<keyword evidence="2" id="KW-0328">Glycosyltransferase</keyword>
<dbReference type="OrthoDB" id="540503at2759"/>
<keyword evidence="2" id="KW-0812">Transmembrane</keyword>
<dbReference type="GO" id="GO:0016757">
    <property type="term" value="F:glycosyltransferase activity"/>
    <property type="evidence" value="ECO:0007669"/>
    <property type="project" value="UniProtKB-KW"/>
</dbReference>
<name>A0A443P7N3_9MAGN</name>
<feature type="domain" description="Nucleotide-diphospho-sugar transferase" evidence="3">
    <location>
        <begin position="39"/>
        <end position="237"/>
    </location>
</feature>